<accession>A0AAN7Q9I0</accession>
<keyword evidence="3" id="KW-1185">Reference proteome</keyword>
<comment type="caution">
    <text evidence="2">The sequence shown here is derived from an EMBL/GenBank/DDBJ whole genome shotgun (WGS) entry which is preliminary data.</text>
</comment>
<gene>
    <name evidence="2" type="ORF">RN001_000256</name>
</gene>
<dbReference type="AlphaFoldDB" id="A0AAN7Q9I0"/>
<dbReference type="Proteomes" id="UP001353858">
    <property type="component" value="Unassembled WGS sequence"/>
</dbReference>
<reference evidence="3" key="1">
    <citation type="submission" date="2023-01" db="EMBL/GenBank/DDBJ databases">
        <title>Key to firefly adult light organ development and bioluminescence: homeobox transcription factors regulate luciferase expression and transportation to peroxisome.</title>
        <authorList>
            <person name="Fu X."/>
        </authorList>
    </citation>
    <scope>NUCLEOTIDE SEQUENCE [LARGE SCALE GENOMIC DNA]</scope>
</reference>
<proteinExistence type="predicted"/>
<keyword evidence="1" id="KW-0732">Signal</keyword>
<dbReference type="EMBL" id="JARPUR010000001">
    <property type="protein sequence ID" value="KAK4883985.1"/>
    <property type="molecule type" value="Genomic_DNA"/>
</dbReference>
<organism evidence="2 3">
    <name type="scientific">Aquatica leii</name>
    <dbReference type="NCBI Taxonomy" id="1421715"/>
    <lineage>
        <taxon>Eukaryota</taxon>
        <taxon>Metazoa</taxon>
        <taxon>Ecdysozoa</taxon>
        <taxon>Arthropoda</taxon>
        <taxon>Hexapoda</taxon>
        <taxon>Insecta</taxon>
        <taxon>Pterygota</taxon>
        <taxon>Neoptera</taxon>
        <taxon>Endopterygota</taxon>
        <taxon>Coleoptera</taxon>
        <taxon>Polyphaga</taxon>
        <taxon>Elateriformia</taxon>
        <taxon>Elateroidea</taxon>
        <taxon>Lampyridae</taxon>
        <taxon>Luciolinae</taxon>
        <taxon>Aquatica</taxon>
    </lineage>
</organism>
<protein>
    <submittedName>
        <fullName evidence="2">Uncharacterized protein</fullName>
    </submittedName>
</protein>
<feature type="signal peptide" evidence="1">
    <location>
        <begin position="1"/>
        <end position="19"/>
    </location>
</feature>
<name>A0AAN7Q9I0_9COLE</name>
<evidence type="ECO:0000313" key="3">
    <source>
        <dbReference type="Proteomes" id="UP001353858"/>
    </source>
</evidence>
<feature type="chain" id="PRO_5042954653" evidence="1">
    <location>
        <begin position="20"/>
        <end position="152"/>
    </location>
</feature>
<sequence>MELLILSLIFSVMVSNTIAIPSHSKNHRERDEVDSDGAESYIQTLATLPLENNVPEELLDAASLPHEALHQFSSYVPPPTGYGPPAVPVPTYGVPEPTYGVPAPTYGLPVPVPHPVGVTINKNVVLSPQVEIFRFIEAFLHFKTEIIARLQL</sequence>
<evidence type="ECO:0000256" key="1">
    <source>
        <dbReference type="SAM" id="SignalP"/>
    </source>
</evidence>
<evidence type="ECO:0000313" key="2">
    <source>
        <dbReference type="EMBL" id="KAK4883985.1"/>
    </source>
</evidence>